<comment type="caution">
    <text evidence="2">The sequence shown here is derived from an EMBL/GenBank/DDBJ whole genome shotgun (WGS) entry which is preliminary data.</text>
</comment>
<organism evidence="2 3">
    <name type="scientific">Cylicocyclus nassatus</name>
    <name type="common">Nematode worm</name>
    <dbReference type="NCBI Taxonomy" id="53992"/>
    <lineage>
        <taxon>Eukaryota</taxon>
        <taxon>Metazoa</taxon>
        <taxon>Ecdysozoa</taxon>
        <taxon>Nematoda</taxon>
        <taxon>Chromadorea</taxon>
        <taxon>Rhabditida</taxon>
        <taxon>Rhabditina</taxon>
        <taxon>Rhabditomorpha</taxon>
        <taxon>Strongyloidea</taxon>
        <taxon>Strongylidae</taxon>
        <taxon>Cylicocyclus</taxon>
    </lineage>
</organism>
<feature type="region of interest" description="Disordered" evidence="1">
    <location>
        <begin position="24"/>
        <end position="45"/>
    </location>
</feature>
<reference evidence="2" key="1">
    <citation type="submission" date="2023-07" db="EMBL/GenBank/DDBJ databases">
        <authorList>
            <consortium name="CYATHOMIX"/>
        </authorList>
    </citation>
    <scope>NUCLEOTIDE SEQUENCE</scope>
    <source>
        <strain evidence="2">N/A</strain>
    </source>
</reference>
<proteinExistence type="predicted"/>
<dbReference type="EMBL" id="CATQJL010000070">
    <property type="protein sequence ID" value="CAJ0592318.1"/>
    <property type="molecule type" value="Genomic_DNA"/>
</dbReference>
<dbReference type="AlphaFoldDB" id="A0AA36DR59"/>
<accession>A0AA36DR59</accession>
<evidence type="ECO:0000313" key="2">
    <source>
        <dbReference type="EMBL" id="CAJ0592318.1"/>
    </source>
</evidence>
<gene>
    <name evidence="2" type="ORF">CYNAS_LOCUS4301</name>
</gene>
<dbReference type="InterPro" id="IPR012334">
    <property type="entry name" value="Pectin_lyas_fold"/>
</dbReference>
<feature type="compositionally biased region" description="Low complexity" evidence="1">
    <location>
        <begin position="29"/>
        <end position="40"/>
    </location>
</feature>
<dbReference type="Proteomes" id="UP001176961">
    <property type="component" value="Unassembled WGS sequence"/>
</dbReference>
<sequence>MAEKKYLDLNGLGYTIRKMDSKKADVESPALTGTPTAPTAEKGTSTTQIATTEFVNDAISTAEKGSVVTVTPSRNSGEKIADITVDNTTKSLYISSNYLDKSYSGENKLSGKVTVGSCSTNVNNAYLHQRNVSSYNGIVSGTPYVGACFAINSDGSAGFFHKTYSDANGNGARNSAILRFFGVRDKEGGKLQFGTNATGNVAESDYKTVAMIDDIPNYTAGNGITIENNVISATGGSPTPIPYVTPEMFGAVGDGETDDTIAFQRMADSNENIVVFVKMVKLQIEAEEAEHKESTYAIGFDTECYTSREDEEEWEDDE</sequence>
<keyword evidence="3" id="KW-1185">Reference proteome</keyword>
<protein>
    <submittedName>
        <fullName evidence="2">Uncharacterized protein</fullName>
    </submittedName>
</protein>
<dbReference type="Gene3D" id="2.160.20.10">
    <property type="entry name" value="Single-stranded right-handed beta-helix, Pectin lyase-like"/>
    <property type="match status" value="1"/>
</dbReference>
<evidence type="ECO:0000256" key="1">
    <source>
        <dbReference type="SAM" id="MobiDB-lite"/>
    </source>
</evidence>
<name>A0AA36DR59_CYLNA</name>
<evidence type="ECO:0000313" key="3">
    <source>
        <dbReference type="Proteomes" id="UP001176961"/>
    </source>
</evidence>